<dbReference type="Gene3D" id="3.20.20.60">
    <property type="entry name" value="Phosphoenolpyruvate-binding domains"/>
    <property type="match status" value="1"/>
</dbReference>
<comment type="cofactor">
    <cofactor evidence="1">
        <name>K(+)</name>
        <dbReference type="ChEBI" id="CHEBI:29103"/>
    </cofactor>
</comment>
<feature type="region of interest" description="Disordered" evidence="15">
    <location>
        <begin position="415"/>
        <end position="505"/>
    </location>
</feature>
<keyword evidence="19" id="KW-1185">Reference proteome</keyword>
<evidence type="ECO:0000313" key="19">
    <source>
        <dbReference type="Proteomes" id="UP001489004"/>
    </source>
</evidence>
<dbReference type="InterPro" id="IPR011037">
    <property type="entry name" value="Pyrv_Knase-like_insert_dom_sf"/>
</dbReference>
<keyword evidence="5 14" id="KW-0808">Transferase</keyword>
<evidence type="ECO:0000259" key="16">
    <source>
        <dbReference type="Pfam" id="PF00224"/>
    </source>
</evidence>
<dbReference type="Proteomes" id="UP001489004">
    <property type="component" value="Unassembled WGS sequence"/>
</dbReference>
<organism evidence="18 19">
    <name type="scientific">[Myrmecia] bisecta</name>
    <dbReference type="NCBI Taxonomy" id="41462"/>
    <lineage>
        <taxon>Eukaryota</taxon>
        <taxon>Viridiplantae</taxon>
        <taxon>Chlorophyta</taxon>
        <taxon>core chlorophytes</taxon>
        <taxon>Trebouxiophyceae</taxon>
        <taxon>Trebouxiales</taxon>
        <taxon>Trebouxiaceae</taxon>
        <taxon>Myrmecia</taxon>
    </lineage>
</organism>
<evidence type="ECO:0000256" key="14">
    <source>
        <dbReference type="RuleBase" id="RU000504"/>
    </source>
</evidence>
<feature type="compositionally biased region" description="Low complexity" evidence="15">
    <location>
        <begin position="458"/>
        <end position="469"/>
    </location>
</feature>
<dbReference type="Pfam" id="PF00224">
    <property type="entry name" value="PK"/>
    <property type="match status" value="1"/>
</dbReference>
<feature type="domain" description="Pyruvate kinase barrel" evidence="16">
    <location>
        <begin position="36"/>
        <end position="382"/>
    </location>
</feature>
<comment type="caution">
    <text evidence="18">The sequence shown here is derived from an EMBL/GenBank/DDBJ whole genome shotgun (WGS) entry which is preliminary data.</text>
</comment>
<evidence type="ECO:0000256" key="9">
    <source>
        <dbReference type="ARBA" id="ARBA00022840"/>
    </source>
</evidence>
<evidence type="ECO:0000256" key="6">
    <source>
        <dbReference type="ARBA" id="ARBA00022723"/>
    </source>
</evidence>
<dbReference type="InterPro" id="IPR001697">
    <property type="entry name" value="Pyr_Knase"/>
</dbReference>
<dbReference type="SUPFAM" id="SSF50800">
    <property type="entry name" value="PK beta-barrel domain-like"/>
    <property type="match status" value="1"/>
</dbReference>
<evidence type="ECO:0000256" key="8">
    <source>
        <dbReference type="ARBA" id="ARBA00022777"/>
    </source>
</evidence>
<evidence type="ECO:0000256" key="3">
    <source>
        <dbReference type="ARBA" id="ARBA00008663"/>
    </source>
</evidence>
<dbReference type="InterPro" id="IPR015795">
    <property type="entry name" value="Pyrv_Knase_C"/>
</dbReference>
<feature type="compositionally biased region" description="Polar residues" evidence="15">
    <location>
        <begin position="493"/>
        <end position="505"/>
    </location>
</feature>
<proteinExistence type="inferred from homology"/>
<gene>
    <name evidence="18" type="ORF">WJX72_005997</name>
</gene>
<comment type="similarity">
    <text evidence="3 14">Belongs to the pyruvate kinase family.</text>
</comment>
<evidence type="ECO:0000256" key="1">
    <source>
        <dbReference type="ARBA" id="ARBA00001958"/>
    </source>
</evidence>
<dbReference type="InterPro" id="IPR015793">
    <property type="entry name" value="Pyrv_Knase_brl"/>
</dbReference>
<keyword evidence="7" id="KW-0547">Nucleotide-binding</keyword>
<evidence type="ECO:0000259" key="17">
    <source>
        <dbReference type="Pfam" id="PF02887"/>
    </source>
</evidence>
<reference evidence="18 19" key="1">
    <citation type="journal article" date="2024" name="Nat. Commun.">
        <title>Phylogenomics reveals the evolutionary origins of lichenization in chlorophyte algae.</title>
        <authorList>
            <person name="Puginier C."/>
            <person name="Libourel C."/>
            <person name="Otte J."/>
            <person name="Skaloud P."/>
            <person name="Haon M."/>
            <person name="Grisel S."/>
            <person name="Petersen M."/>
            <person name="Berrin J.G."/>
            <person name="Delaux P.M."/>
            <person name="Dal Grande F."/>
            <person name="Keller J."/>
        </authorList>
    </citation>
    <scope>NUCLEOTIDE SEQUENCE [LARGE SCALE GENOMIC DNA]</scope>
    <source>
        <strain evidence="18 19">SAG 2043</strain>
    </source>
</reference>
<keyword evidence="12" id="KW-0670">Pyruvate</keyword>
<dbReference type="GO" id="GO:0030955">
    <property type="term" value="F:potassium ion binding"/>
    <property type="evidence" value="ECO:0007669"/>
    <property type="project" value="InterPro"/>
</dbReference>
<evidence type="ECO:0000256" key="10">
    <source>
        <dbReference type="ARBA" id="ARBA00022842"/>
    </source>
</evidence>
<dbReference type="EMBL" id="JALJOR010000009">
    <property type="protein sequence ID" value="KAK9811564.1"/>
    <property type="molecule type" value="Genomic_DNA"/>
</dbReference>
<keyword evidence="11 14" id="KW-0324">Glycolysis</keyword>
<evidence type="ECO:0000256" key="11">
    <source>
        <dbReference type="ARBA" id="ARBA00023152"/>
    </source>
</evidence>
<accession>A0AAW1PTW0</accession>
<dbReference type="Gene3D" id="2.40.33.10">
    <property type="entry name" value="PK beta-barrel domain-like"/>
    <property type="match status" value="1"/>
</dbReference>
<sequence>MAASRYGVKSKTHMLKNDNLPSILEPAVPAPHIAGTKVTVTLGPACRDVETLVQMLEAGMACARVDLTWGPVEYHMQSLKNLQEAVKRSRRLCAVMVDTLGREMTIRRTYNLNEQGWPVHEEPIPIKKGQILAVTTDVSATASSERLPITYPGFAAMCTPGDTLFIGRYLVNGADQSSLYLEIKEVKGEEVMCEAMNDAELDGLLTVIHSERSDDGMSNRQTDLPMLAQHDVMALKQLSAAYELDFVALTYTCDGGDVQEMREFLDDIGLVQAKIIAKVENRQALNNFSSIATMADGVILSRGNLGLDVAPEKMALVQKCAISRCNLLGKPVIITRVVDTMVSVPRCTRAEATDVANAVLDGVDGVLLGAETLRGKYPVATVKTVLSICRQAEEVFDHSYHFDFLMSEALDEAGYDDASQHSGSQTGGSPAGGNSPNGSTQNLAQLSAASEAPFSPTSISSPRNLNLSLPPLPRTGSGSQARLQELRSPGSHKLQSSGMTRVSSFGSIPRTASVQSVRAVNAMHVSPGGTPWLSKVESIASTAVRAADKIKASLIIVYASTGRTASLVAKYRPNMPILALVIPTLKSSSLSWELHGRSLARQCLIMRGVIPMLAAPMPGDSDRLLSDAVASAAQRGLVQAHDHIVCVMSMKDDLILKIVSMDSLGEGMKTTKTGSSQDLAALGTPGKKVLATA</sequence>
<evidence type="ECO:0000256" key="5">
    <source>
        <dbReference type="ARBA" id="ARBA00022679"/>
    </source>
</evidence>
<keyword evidence="6" id="KW-0479">Metal-binding</keyword>
<evidence type="ECO:0000256" key="2">
    <source>
        <dbReference type="ARBA" id="ARBA00004997"/>
    </source>
</evidence>
<evidence type="ECO:0000256" key="12">
    <source>
        <dbReference type="ARBA" id="ARBA00023317"/>
    </source>
</evidence>
<keyword evidence="10 14" id="KW-0460">Magnesium</keyword>
<evidence type="ECO:0000256" key="4">
    <source>
        <dbReference type="ARBA" id="ARBA00012142"/>
    </source>
</evidence>
<feature type="domain" description="Pyruvate kinase C-terminal" evidence="17">
    <location>
        <begin position="537"/>
        <end position="650"/>
    </location>
</feature>
<evidence type="ECO:0000256" key="13">
    <source>
        <dbReference type="ARBA" id="ARBA00048152"/>
    </source>
</evidence>
<name>A0AAW1PTW0_9CHLO</name>
<dbReference type="EC" id="2.7.1.40" evidence="4 14"/>
<dbReference type="AlphaFoldDB" id="A0AAW1PTW0"/>
<dbReference type="PANTHER" id="PTHR11817">
    <property type="entry name" value="PYRUVATE KINASE"/>
    <property type="match status" value="1"/>
</dbReference>
<dbReference type="InterPro" id="IPR015806">
    <property type="entry name" value="Pyrv_Knase_insert_dom_sf"/>
</dbReference>
<evidence type="ECO:0000313" key="18">
    <source>
        <dbReference type="EMBL" id="KAK9811564.1"/>
    </source>
</evidence>
<dbReference type="SUPFAM" id="SSF51621">
    <property type="entry name" value="Phosphoenolpyruvate/pyruvate domain"/>
    <property type="match status" value="1"/>
</dbReference>
<dbReference type="Gene3D" id="3.40.1380.20">
    <property type="entry name" value="Pyruvate kinase, C-terminal domain"/>
    <property type="match status" value="2"/>
</dbReference>
<evidence type="ECO:0000256" key="7">
    <source>
        <dbReference type="ARBA" id="ARBA00022741"/>
    </source>
</evidence>
<keyword evidence="9" id="KW-0067">ATP-binding</keyword>
<dbReference type="GO" id="GO:0005524">
    <property type="term" value="F:ATP binding"/>
    <property type="evidence" value="ECO:0007669"/>
    <property type="project" value="UniProtKB-KW"/>
</dbReference>
<evidence type="ECO:0000256" key="15">
    <source>
        <dbReference type="SAM" id="MobiDB-lite"/>
    </source>
</evidence>
<dbReference type="SUPFAM" id="SSF52935">
    <property type="entry name" value="PK C-terminal domain-like"/>
    <property type="match status" value="1"/>
</dbReference>
<dbReference type="InterPro" id="IPR040442">
    <property type="entry name" value="Pyrv_kinase-like_dom_sf"/>
</dbReference>
<dbReference type="InterPro" id="IPR036918">
    <property type="entry name" value="Pyrv_Knase_C_sf"/>
</dbReference>
<dbReference type="GO" id="GO:0016301">
    <property type="term" value="F:kinase activity"/>
    <property type="evidence" value="ECO:0007669"/>
    <property type="project" value="UniProtKB-KW"/>
</dbReference>
<keyword evidence="8 14" id="KW-0418">Kinase</keyword>
<comment type="pathway">
    <text evidence="2 14">Carbohydrate degradation; glycolysis; pyruvate from D-glyceraldehyde 3-phosphate: step 5/5.</text>
</comment>
<dbReference type="InterPro" id="IPR015813">
    <property type="entry name" value="Pyrv/PenolPyrv_kinase-like_dom"/>
</dbReference>
<dbReference type="InterPro" id="IPR018209">
    <property type="entry name" value="Pyrv_Knase_AS"/>
</dbReference>
<protein>
    <recommendedName>
        <fullName evidence="4 14">Pyruvate kinase</fullName>
        <ecNumber evidence="4 14">2.7.1.40</ecNumber>
    </recommendedName>
</protein>
<comment type="catalytic activity">
    <reaction evidence="13 14">
        <text>pyruvate + ATP = phosphoenolpyruvate + ADP + H(+)</text>
        <dbReference type="Rhea" id="RHEA:18157"/>
        <dbReference type="ChEBI" id="CHEBI:15361"/>
        <dbReference type="ChEBI" id="CHEBI:15378"/>
        <dbReference type="ChEBI" id="CHEBI:30616"/>
        <dbReference type="ChEBI" id="CHEBI:58702"/>
        <dbReference type="ChEBI" id="CHEBI:456216"/>
        <dbReference type="EC" id="2.7.1.40"/>
    </reaction>
</comment>
<dbReference type="PROSITE" id="PS00110">
    <property type="entry name" value="PYRUVATE_KINASE"/>
    <property type="match status" value="1"/>
</dbReference>
<dbReference type="GO" id="GO:0004743">
    <property type="term" value="F:pyruvate kinase activity"/>
    <property type="evidence" value="ECO:0007669"/>
    <property type="project" value="UniProtKB-EC"/>
</dbReference>
<dbReference type="PRINTS" id="PR01050">
    <property type="entry name" value="PYRUVTKNASE"/>
</dbReference>
<dbReference type="Pfam" id="PF02887">
    <property type="entry name" value="PK_C"/>
    <property type="match status" value="1"/>
</dbReference>
<dbReference type="GO" id="GO:0000287">
    <property type="term" value="F:magnesium ion binding"/>
    <property type="evidence" value="ECO:0007669"/>
    <property type="project" value="InterPro"/>
</dbReference>